<dbReference type="AlphaFoldDB" id="A0A813HKX4"/>
<name>A0A813HKX4_POLGL</name>
<dbReference type="InterPro" id="IPR036514">
    <property type="entry name" value="SGNH_hydro_sf"/>
</dbReference>
<dbReference type="SUPFAM" id="SSF52266">
    <property type="entry name" value="SGNH hydrolase"/>
    <property type="match status" value="1"/>
</dbReference>
<organism evidence="1 2">
    <name type="scientific">Polarella glacialis</name>
    <name type="common">Dinoflagellate</name>
    <dbReference type="NCBI Taxonomy" id="89957"/>
    <lineage>
        <taxon>Eukaryota</taxon>
        <taxon>Sar</taxon>
        <taxon>Alveolata</taxon>
        <taxon>Dinophyceae</taxon>
        <taxon>Suessiales</taxon>
        <taxon>Suessiaceae</taxon>
        <taxon>Polarella</taxon>
    </lineage>
</organism>
<protein>
    <recommendedName>
        <fullName evidence="3">SGNH hydrolase-type esterase domain-containing protein</fullName>
    </recommendedName>
</protein>
<dbReference type="OrthoDB" id="42251at2759"/>
<evidence type="ECO:0008006" key="3">
    <source>
        <dbReference type="Google" id="ProtNLM"/>
    </source>
</evidence>
<accession>A0A813HKX4</accession>
<dbReference type="EMBL" id="CAJNNV010031883">
    <property type="protein sequence ID" value="CAE8638188.1"/>
    <property type="molecule type" value="Genomic_DNA"/>
</dbReference>
<gene>
    <name evidence="1" type="ORF">PGLA1383_LOCUS53426</name>
</gene>
<reference evidence="1" key="1">
    <citation type="submission" date="2021-02" db="EMBL/GenBank/DDBJ databases">
        <authorList>
            <person name="Dougan E. K."/>
            <person name="Rhodes N."/>
            <person name="Thang M."/>
            <person name="Chan C."/>
        </authorList>
    </citation>
    <scope>NUCLEOTIDE SEQUENCE</scope>
</reference>
<evidence type="ECO:0000313" key="1">
    <source>
        <dbReference type="EMBL" id="CAE8638188.1"/>
    </source>
</evidence>
<keyword evidence="2" id="KW-1185">Reference proteome</keyword>
<sequence>MWAWGMADQLRICFIGNSFTFYNNMPHLVEHLLAPNFQGSSIEIGACLRGGRTFKILWEQGADMERAKDCIGGLGMVASVKQLLEAAGGWDIVVLQDFSQSPARDDQRAASLKCLQEVYVPALEAMVERTGKRPLILMYSTWGYVQAAKKSEEIGDFKQMTRKTAAGYLAYAALLQDLGFPVTIVDVGAAYEAIHDRSPELWKSLYQPDHFHPRAKASFLIAALFFKAIVNHPRFAHLFHSDGLLAAWPEGIVPCGPMVADDPDAFRDAKAKGDLTHEDPRLAMPSDEDLRIVLETVGGLTSRRDNTKPGDNCCLKLVEACGSACGFAFA</sequence>
<comment type="caution">
    <text evidence="1">The sequence shown here is derived from an EMBL/GenBank/DDBJ whole genome shotgun (WGS) entry which is preliminary data.</text>
</comment>
<dbReference type="CDD" id="cd00229">
    <property type="entry name" value="SGNH_hydrolase"/>
    <property type="match status" value="1"/>
</dbReference>
<dbReference type="Gene3D" id="3.40.50.1110">
    <property type="entry name" value="SGNH hydrolase"/>
    <property type="match status" value="1"/>
</dbReference>
<proteinExistence type="predicted"/>
<dbReference type="Proteomes" id="UP000654075">
    <property type="component" value="Unassembled WGS sequence"/>
</dbReference>
<dbReference type="OMA" id="QDSCLRG"/>
<evidence type="ECO:0000313" key="2">
    <source>
        <dbReference type="Proteomes" id="UP000654075"/>
    </source>
</evidence>